<dbReference type="SUPFAM" id="SSF51556">
    <property type="entry name" value="Metallo-dependent hydrolases"/>
    <property type="match status" value="1"/>
</dbReference>
<sequence length="294" mass="32126">MSARIDAHCHFWRLSRGDYGWLQSGDPALASIRRDFAPADLRPLSTAAGIERVVLVQAAPSDAETDFMLALATDNAEIAGVVGWADLASPEAAKRLETLAQNPTLKSIRPMLQDIADPGWLLTAPDTGALDALDRLDLRFDALVLPVHLDRLLRFAERRPGLPIIIDHAAKPALGAVADDPRHALWEEGMARLARETDAVCKLSGLLTEMRPDQRESEAVALAVLRPVVEKLIGWFGPQRLIWGSDWPVLTLAAPHEEWIRITDALLEPLPPTERAAILGDNAVTFYGLSEVTA</sequence>
<gene>
    <name evidence="3" type="ORF">LCGC14_0169560</name>
</gene>
<evidence type="ECO:0000256" key="1">
    <source>
        <dbReference type="ARBA" id="ARBA00038310"/>
    </source>
</evidence>
<proteinExistence type="inferred from homology"/>
<dbReference type="EMBL" id="LAZR01000065">
    <property type="protein sequence ID" value="KKN96363.1"/>
    <property type="molecule type" value="Genomic_DNA"/>
</dbReference>
<evidence type="ECO:0000313" key="3">
    <source>
        <dbReference type="EMBL" id="KKN96363.1"/>
    </source>
</evidence>
<evidence type="ECO:0000259" key="2">
    <source>
        <dbReference type="Pfam" id="PF04909"/>
    </source>
</evidence>
<comment type="caution">
    <text evidence="3">The sequence shown here is derived from an EMBL/GenBank/DDBJ whole genome shotgun (WGS) entry which is preliminary data.</text>
</comment>
<dbReference type="PANTHER" id="PTHR43569">
    <property type="entry name" value="AMIDOHYDROLASE"/>
    <property type="match status" value="1"/>
</dbReference>
<dbReference type="InterPro" id="IPR052350">
    <property type="entry name" value="Metallo-dep_Lactonases"/>
</dbReference>
<comment type="similarity">
    <text evidence="1">Belongs to the metallo-dependent hydrolases superfamily.</text>
</comment>
<dbReference type="Pfam" id="PF04909">
    <property type="entry name" value="Amidohydro_2"/>
    <property type="match status" value="1"/>
</dbReference>
<feature type="domain" description="Amidohydrolase-related" evidence="2">
    <location>
        <begin position="5"/>
        <end position="289"/>
    </location>
</feature>
<dbReference type="Gene3D" id="3.20.20.140">
    <property type="entry name" value="Metal-dependent hydrolases"/>
    <property type="match status" value="1"/>
</dbReference>
<dbReference type="PANTHER" id="PTHR43569:SF2">
    <property type="entry name" value="AMIDOHYDROLASE-RELATED DOMAIN-CONTAINING PROTEIN"/>
    <property type="match status" value="1"/>
</dbReference>
<organism evidence="3">
    <name type="scientific">marine sediment metagenome</name>
    <dbReference type="NCBI Taxonomy" id="412755"/>
    <lineage>
        <taxon>unclassified sequences</taxon>
        <taxon>metagenomes</taxon>
        <taxon>ecological metagenomes</taxon>
    </lineage>
</organism>
<dbReference type="GO" id="GO:0016787">
    <property type="term" value="F:hydrolase activity"/>
    <property type="evidence" value="ECO:0007669"/>
    <property type="project" value="InterPro"/>
</dbReference>
<protein>
    <recommendedName>
        <fullName evidence="2">Amidohydrolase-related domain-containing protein</fullName>
    </recommendedName>
</protein>
<dbReference type="InterPro" id="IPR006680">
    <property type="entry name" value="Amidohydro-rel"/>
</dbReference>
<accession>A0A0F9XVM1</accession>
<dbReference type="AlphaFoldDB" id="A0A0F9XVM1"/>
<name>A0A0F9XVM1_9ZZZZ</name>
<dbReference type="InterPro" id="IPR032466">
    <property type="entry name" value="Metal_Hydrolase"/>
</dbReference>
<reference evidence="3" key="1">
    <citation type="journal article" date="2015" name="Nature">
        <title>Complex archaea that bridge the gap between prokaryotes and eukaryotes.</title>
        <authorList>
            <person name="Spang A."/>
            <person name="Saw J.H."/>
            <person name="Jorgensen S.L."/>
            <person name="Zaremba-Niedzwiedzka K."/>
            <person name="Martijn J."/>
            <person name="Lind A.E."/>
            <person name="van Eijk R."/>
            <person name="Schleper C."/>
            <person name="Guy L."/>
            <person name="Ettema T.J."/>
        </authorList>
    </citation>
    <scope>NUCLEOTIDE SEQUENCE</scope>
</reference>